<dbReference type="EMBL" id="MU865070">
    <property type="protein sequence ID" value="KAK4458413.1"/>
    <property type="molecule type" value="Genomic_DNA"/>
</dbReference>
<organism evidence="3 4">
    <name type="scientific">Cladorrhinum samala</name>
    <dbReference type="NCBI Taxonomy" id="585594"/>
    <lineage>
        <taxon>Eukaryota</taxon>
        <taxon>Fungi</taxon>
        <taxon>Dikarya</taxon>
        <taxon>Ascomycota</taxon>
        <taxon>Pezizomycotina</taxon>
        <taxon>Sordariomycetes</taxon>
        <taxon>Sordariomycetidae</taxon>
        <taxon>Sordariales</taxon>
        <taxon>Podosporaceae</taxon>
        <taxon>Cladorrhinum</taxon>
    </lineage>
</organism>
<dbReference type="InterPro" id="IPR021264">
    <property type="entry name" value="AFUB_079030/YDR124W-like"/>
</dbReference>
<name>A0AAV9HFM0_9PEZI</name>
<dbReference type="PANTHER" id="PTHR36102">
    <property type="entry name" value="CHROMOSOME 10, WHOLE GENOME SHOTGUN SEQUENCE"/>
    <property type="match status" value="1"/>
</dbReference>
<evidence type="ECO:0000313" key="4">
    <source>
        <dbReference type="Proteomes" id="UP001321749"/>
    </source>
</evidence>
<comment type="caution">
    <text evidence="3">The sequence shown here is derived from an EMBL/GenBank/DDBJ whole genome shotgun (WGS) entry which is preliminary data.</text>
</comment>
<evidence type="ECO:0000256" key="1">
    <source>
        <dbReference type="SAM" id="MobiDB-lite"/>
    </source>
</evidence>
<evidence type="ECO:0000313" key="3">
    <source>
        <dbReference type="EMBL" id="KAK4458413.1"/>
    </source>
</evidence>
<sequence>MVKMNNDYYRSGNGDQRSQWDASERPALDHVMNDANRLPPVPTRTTPPSVCNGLSHLLLAQLDANSDMLQTIGGALRDQCNINWRSFFLAVTLDNGEQVYFSGPNSLSRNDYRQLFDMDRFLQLEGQRDASRQDSMYPSDTVYYQEGSGLDHPLHQLYRRQDYPDHIDAQMSQGRTRYRTRPTRARRLVDDMEPVPVPARVRRGIKVGDAEALWKYYNDGFKALQQLACKIIGKVFVKAIAPKKQSLHPYTGKEKTAPKWWPKPWGPETRDRVRHIEPDHLLKHERIHLCAHILRLITEPRERQHEDIQRLELTVSKLETATMDAMSSFFSDPQNPKNANKKGILKEIFRIAKQEEKYKKGCIDATTEVYVVASSGASDVDEDDDDDIGRAKTSGDLHDDADLSSGPSSRMSPVRTPSSYMSAMTPRPGPHYSEAMEIDATHHHHHQQHSYQLPAVAPLPTINTMQLDDMISSPNDAGRRSSLYTSPPAPDFPATAAPQIYPTAAWQGAPTASPASSNPAMYAFTSSPHAAGPFAAHPPQQPYMSPSPFGDSLAHLGGGAGTGANHSRQTGNGYHTVGYHPAAGSNRFPPGTLPARNEGPVRG</sequence>
<proteinExistence type="predicted"/>
<protein>
    <recommendedName>
        <fullName evidence="2">Subtelomeric hrmA-associated cluster protein AFUB-079030/YDR124W-like helical bundle domain-containing protein</fullName>
    </recommendedName>
</protein>
<reference evidence="3" key="1">
    <citation type="journal article" date="2023" name="Mol. Phylogenet. Evol.">
        <title>Genome-scale phylogeny and comparative genomics of the fungal order Sordariales.</title>
        <authorList>
            <person name="Hensen N."/>
            <person name="Bonometti L."/>
            <person name="Westerberg I."/>
            <person name="Brannstrom I.O."/>
            <person name="Guillou S."/>
            <person name="Cros-Aarteil S."/>
            <person name="Calhoun S."/>
            <person name="Haridas S."/>
            <person name="Kuo A."/>
            <person name="Mondo S."/>
            <person name="Pangilinan J."/>
            <person name="Riley R."/>
            <person name="LaButti K."/>
            <person name="Andreopoulos B."/>
            <person name="Lipzen A."/>
            <person name="Chen C."/>
            <person name="Yan M."/>
            <person name="Daum C."/>
            <person name="Ng V."/>
            <person name="Clum A."/>
            <person name="Steindorff A."/>
            <person name="Ohm R.A."/>
            <person name="Martin F."/>
            <person name="Silar P."/>
            <person name="Natvig D.O."/>
            <person name="Lalanne C."/>
            <person name="Gautier V."/>
            <person name="Ament-Velasquez S.L."/>
            <person name="Kruys A."/>
            <person name="Hutchinson M.I."/>
            <person name="Powell A.J."/>
            <person name="Barry K."/>
            <person name="Miller A.N."/>
            <person name="Grigoriev I.V."/>
            <person name="Debuchy R."/>
            <person name="Gladieux P."/>
            <person name="Hiltunen Thoren M."/>
            <person name="Johannesson H."/>
        </authorList>
    </citation>
    <scope>NUCLEOTIDE SEQUENCE</scope>
    <source>
        <strain evidence="3">PSN324</strain>
    </source>
</reference>
<dbReference type="Pfam" id="PF11001">
    <property type="entry name" value="AFUB_07903_YDR124W_hel"/>
    <property type="match status" value="1"/>
</dbReference>
<feature type="domain" description="Subtelomeric hrmA-associated cluster protein AFUB-079030/YDR124W-like helical bundle" evidence="2">
    <location>
        <begin position="207"/>
        <end position="353"/>
    </location>
</feature>
<gene>
    <name evidence="3" type="ORF">QBC42DRAFT_23945</name>
</gene>
<dbReference type="InterPro" id="IPR047092">
    <property type="entry name" value="AFUB_07903/YDR124W-like_hel"/>
</dbReference>
<evidence type="ECO:0000259" key="2">
    <source>
        <dbReference type="Pfam" id="PF11001"/>
    </source>
</evidence>
<reference evidence="3" key="2">
    <citation type="submission" date="2023-06" db="EMBL/GenBank/DDBJ databases">
        <authorList>
            <consortium name="Lawrence Berkeley National Laboratory"/>
            <person name="Mondo S.J."/>
            <person name="Hensen N."/>
            <person name="Bonometti L."/>
            <person name="Westerberg I."/>
            <person name="Brannstrom I.O."/>
            <person name="Guillou S."/>
            <person name="Cros-Aarteil S."/>
            <person name="Calhoun S."/>
            <person name="Haridas S."/>
            <person name="Kuo A."/>
            <person name="Pangilinan J."/>
            <person name="Riley R."/>
            <person name="Labutti K."/>
            <person name="Andreopoulos B."/>
            <person name="Lipzen A."/>
            <person name="Chen C."/>
            <person name="Yanf M."/>
            <person name="Daum C."/>
            <person name="Ng V."/>
            <person name="Clum A."/>
            <person name="Steindorff A."/>
            <person name="Ohm R."/>
            <person name="Martin F."/>
            <person name="Silar P."/>
            <person name="Natvig D."/>
            <person name="Lalanne C."/>
            <person name="Gautier V."/>
            <person name="Ament-Velasquez S.L."/>
            <person name="Kruys A."/>
            <person name="Hutchinson M.I."/>
            <person name="Powell A.J."/>
            <person name="Barry K."/>
            <person name="Miller A.N."/>
            <person name="Grigoriev I.V."/>
            <person name="Debuchy R."/>
            <person name="Gladieux P."/>
            <person name="Thoren M.H."/>
            <person name="Johannesson H."/>
        </authorList>
    </citation>
    <scope>NUCLEOTIDE SEQUENCE</scope>
    <source>
        <strain evidence="3">PSN324</strain>
    </source>
</reference>
<keyword evidence="4" id="KW-1185">Reference proteome</keyword>
<feature type="compositionally biased region" description="Polar residues" evidence="1">
    <location>
        <begin position="405"/>
        <end position="422"/>
    </location>
</feature>
<feature type="region of interest" description="Disordered" evidence="1">
    <location>
        <begin position="554"/>
        <end position="603"/>
    </location>
</feature>
<accession>A0AAV9HFM0</accession>
<dbReference type="PANTHER" id="PTHR36102:SF1">
    <property type="entry name" value="YDR124W-LIKE HELICAL BUNDLE DOMAIN-CONTAINING PROTEIN"/>
    <property type="match status" value="1"/>
</dbReference>
<feature type="region of interest" description="Disordered" evidence="1">
    <location>
        <begin position="1"/>
        <end position="20"/>
    </location>
</feature>
<feature type="compositionally biased region" description="Basic and acidic residues" evidence="1">
    <location>
        <begin position="388"/>
        <end position="401"/>
    </location>
</feature>
<dbReference type="Proteomes" id="UP001321749">
    <property type="component" value="Unassembled WGS sequence"/>
</dbReference>
<dbReference type="AlphaFoldDB" id="A0AAV9HFM0"/>
<feature type="region of interest" description="Disordered" evidence="1">
    <location>
        <begin position="377"/>
        <end position="433"/>
    </location>
</feature>